<dbReference type="EMBL" id="BMAW01106771">
    <property type="protein sequence ID" value="GFT26038.1"/>
    <property type="molecule type" value="Genomic_DNA"/>
</dbReference>
<evidence type="ECO:0000313" key="2">
    <source>
        <dbReference type="EMBL" id="GFT26038.1"/>
    </source>
</evidence>
<name>A0A8X6NQP7_NEPPI</name>
<protein>
    <submittedName>
        <fullName evidence="2">Uncharacterized protein</fullName>
    </submittedName>
</protein>
<reference evidence="2" key="1">
    <citation type="submission" date="2020-08" db="EMBL/GenBank/DDBJ databases">
        <title>Multicomponent nature underlies the extraordinary mechanical properties of spider dragline silk.</title>
        <authorList>
            <person name="Kono N."/>
            <person name="Nakamura H."/>
            <person name="Mori M."/>
            <person name="Yoshida Y."/>
            <person name="Ohtoshi R."/>
            <person name="Malay A.D."/>
            <person name="Moran D.A.P."/>
            <person name="Tomita M."/>
            <person name="Numata K."/>
            <person name="Arakawa K."/>
        </authorList>
    </citation>
    <scope>NUCLEOTIDE SEQUENCE</scope>
</reference>
<accession>A0A8X6NQP7</accession>
<comment type="caution">
    <text evidence="2">The sequence shown here is derived from an EMBL/GenBank/DDBJ whole genome shotgun (WGS) entry which is preliminary data.</text>
</comment>
<dbReference type="AlphaFoldDB" id="A0A8X6NQP7"/>
<evidence type="ECO:0000256" key="1">
    <source>
        <dbReference type="SAM" id="MobiDB-lite"/>
    </source>
</evidence>
<dbReference type="Proteomes" id="UP000887013">
    <property type="component" value="Unassembled WGS sequence"/>
</dbReference>
<proteinExistence type="predicted"/>
<evidence type="ECO:0000313" key="3">
    <source>
        <dbReference type="Proteomes" id="UP000887013"/>
    </source>
</evidence>
<keyword evidence="3" id="KW-1185">Reference proteome</keyword>
<dbReference type="OrthoDB" id="6424083at2759"/>
<sequence>MDAYSTLVHQILQIPVLAEKVQDLVNESHQTYLNLVDPDWKQKLMNDACYQQFQNDAKRLFSSQRINQNKFRVQNLKDSATPLKVIIAGYCSMYNPYTKTTNQMLSITLKESPLMNMLSKALTSDVDPLTAKLSETTKVNFGGCSMCCQYCSSAIESMSTKGVKLSFDCIQPCIVDTYVFDGKTLANRFGSQIKSYFPETFIAILQLELNVRYFYTNKNTSMDFIRVGGRALKMVAFPESNLKQSKISLGNLNVLAQVESEISKQAQYLVPEESKESIGKYTLELNEKSYEEQSSNSTEKRALEEEEEEEVFDCIPSKYQKTWDTSDVYHVQEETVEFN</sequence>
<organism evidence="2 3">
    <name type="scientific">Nephila pilipes</name>
    <name type="common">Giant wood spider</name>
    <name type="synonym">Nephila maculata</name>
    <dbReference type="NCBI Taxonomy" id="299642"/>
    <lineage>
        <taxon>Eukaryota</taxon>
        <taxon>Metazoa</taxon>
        <taxon>Ecdysozoa</taxon>
        <taxon>Arthropoda</taxon>
        <taxon>Chelicerata</taxon>
        <taxon>Arachnida</taxon>
        <taxon>Araneae</taxon>
        <taxon>Araneomorphae</taxon>
        <taxon>Entelegynae</taxon>
        <taxon>Araneoidea</taxon>
        <taxon>Nephilidae</taxon>
        <taxon>Nephila</taxon>
    </lineage>
</organism>
<gene>
    <name evidence="2" type="primary">AVEN_261782_1</name>
    <name evidence="2" type="ORF">NPIL_17071</name>
</gene>
<feature type="region of interest" description="Disordered" evidence="1">
    <location>
        <begin position="289"/>
        <end position="308"/>
    </location>
</feature>